<keyword evidence="1" id="KW-0175">Coiled coil</keyword>
<dbReference type="GO" id="GO:0016192">
    <property type="term" value="P:vesicle-mediated transport"/>
    <property type="evidence" value="ECO:0007669"/>
    <property type="project" value="InterPro"/>
</dbReference>
<gene>
    <name evidence="2" type="ORF">AAFF_G00045190</name>
</gene>
<proteinExistence type="predicted"/>
<dbReference type="InterPro" id="IPR042103">
    <property type="entry name" value="SerRS_1_N_sf"/>
</dbReference>
<reference evidence="2" key="1">
    <citation type="journal article" date="2023" name="Science">
        <title>Genome structures resolve the early diversification of teleost fishes.</title>
        <authorList>
            <person name="Parey E."/>
            <person name="Louis A."/>
            <person name="Montfort J."/>
            <person name="Bouchez O."/>
            <person name="Roques C."/>
            <person name="Iampietro C."/>
            <person name="Lluch J."/>
            <person name="Castinel A."/>
            <person name="Donnadieu C."/>
            <person name="Desvignes T."/>
            <person name="Floi Bucao C."/>
            <person name="Jouanno E."/>
            <person name="Wen M."/>
            <person name="Mejri S."/>
            <person name="Dirks R."/>
            <person name="Jansen H."/>
            <person name="Henkel C."/>
            <person name="Chen W.J."/>
            <person name="Zahm M."/>
            <person name="Cabau C."/>
            <person name="Klopp C."/>
            <person name="Thompson A.W."/>
            <person name="Robinson-Rechavi M."/>
            <person name="Braasch I."/>
            <person name="Lecointre G."/>
            <person name="Bobe J."/>
            <person name="Postlethwait J.H."/>
            <person name="Berthelot C."/>
            <person name="Roest Crollius H."/>
            <person name="Guiguen Y."/>
        </authorList>
    </citation>
    <scope>NUCLEOTIDE SEQUENCE</scope>
    <source>
        <strain evidence="2">NC1722</strain>
    </source>
</reference>
<dbReference type="AlphaFoldDB" id="A0AAD7S1Y9"/>
<name>A0AAD7S1Y9_9TELE</name>
<accession>A0AAD7S1Y9</accession>
<evidence type="ECO:0000313" key="2">
    <source>
        <dbReference type="EMBL" id="KAJ8394509.1"/>
    </source>
</evidence>
<feature type="coiled-coil region" evidence="1">
    <location>
        <begin position="4"/>
        <end position="69"/>
    </location>
</feature>
<protein>
    <submittedName>
        <fullName evidence="2">Uncharacterized protein</fullName>
    </submittedName>
</protein>
<dbReference type="GO" id="GO:0016020">
    <property type="term" value="C:membrane"/>
    <property type="evidence" value="ECO:0007669"/>
    <property type="project" value="InterPro"/>
</dbReference>
<dbReference type="SUPFAM" id="SSF47661">
    <property type="entry name" value="t-snare proteins"/>
    <property type="match status" value="1"/>
</dbReference>
<keyword evidence="3" id="KW-1185">Reference proteome</keyword>
<dbReference type="InterPro" id="IPR010989">
    <property type="entry name" value="SNARE"/>
</dbReference>
<evidence type="ECO:0000313" key="3">
    <source>
        <dbReference type="Proteomes" id="UP001221898"/>
    </source>
</evidence>
<comment type="caution">
    <text evidence="2">The sequence shown here is derived from an EMBL/GenBank/DDBJ whole genome shotgun (WGS) entry which is preliminary data.</text>
</comment>
<sequence length="116" mass="13335">MPRKAAIDEELEEIRKSLNFMSEEVSKVAKQQAMLMELMDEVKQLKNLVKEKDKKIDGLERRIDDLEQYTRMEDLIISGLETTHRTYARAMTGGKDGVDAPVEELQTLETASHKIL</sequence>
<dbReference type="Proteomes" id="UP001221898">
    <property type="component" value="Unassembled WGS sequence"/>
</dbReference>
<dbReference type="EMBL" id="JAINUG010000125">
    <property type="protein sequence ID" value="KAJ8394509.1"/>
    <property type="molecule type" value="Genomic_DNA"/>
</dbReference>
<organism evidence="2 3">
    <name type="scientific">Aldrovandia affinis</name>
    <dbReference type="NCBI Taxonomy" id="143900"/>
    <lineage>
        <taxon>Eukaryota</taxon>
        <taxon>Metazoa</taxon>
        <taxon>Chordata</taxon>
        <taxon>Craniata</taxon>
        <taxon>Vertebrata</taxon>
        <taxon>Euteleostomi</taxon>
        <taxon>Actinopterygii</taxon>
        <taxon>Neopterygii</taxon>
        <taxon>Teleostei</taxon>
        <taxon>Notacanthiformes</taxon>
        <taxon>Halosauridae</taxon>
        <taxon>Aldrovandia</taxon>
    </lineage>
</organism>
<dbReference type="Gene3D" id="1.10.287.40">
    <property type="entry name" value="Serine-tRNA synthetase, tRNA binding domain"/>
    <property type="match status" value="1"/>
</dbReference>
<evidence type="ECO:0000256" key="1">
    <source>
        <dbReference type="SAM" id="Coils"/>
    </source>
</evidence>